<dbReference type="InterPro" id="IPR007049">
    <property type="entry name" value="Carb-sel_porin_OprB"/>
</dbReference>
<dbReference type="PANTHER" id="PTHR37944">
    <property type="entry name" value="PORIN B"/>
    <property type="match status" value="1"/>
</dbReference>
<dbReference type="PANTHER" id="PTHR37944:SF1">
    <property type="entry name" value="PORIN B"/>
    <property type="match status" value="1"/>
</dbReference>
<evidence type="ECO:0000256" key="2">
    <source>
        <dbReference type="RuleBase" id="RU363072"/>
    </source>
</evidence>
<protein>
    <submittedName>
        <fullName evidence="3">Carbohydrate porin</fullName>
    </submittedName>
</protein>
<comment type="caution">
    <text evidence="3">The sequence shown here is derived from an EMBL/GenBank/DDBJ whole genome shotgun (WGS) entry which is preliminary data.</text>
</comment>
<evidence type="ECO:0000313" key="4">
    <source>
        <dbReference type="Proteomes" id="UP001610063"/>
    </source>
</evidence>
<organism evidence="3 4">
    <name type="scientific">Marinoscillum luteum</name>
    <dbReference type="NCBI Taxonomy" id="861051"/>
    <lineage>
        <taxon>Bacteria</taxon>
        <taxon>Pseudomonadati</taxon>
        <taxon>Bacteroidota</taxon>
        <taxon>Cytophagia</taxon>
        <taxon>Cytophagales</taxon>
        <taxon>Reichenbachiellaceae</taxon>
        <taxon>Marinoscillum</taxon>
    </lineage>
</organism>
<dbReference type="InterPro" id="IPR052932">
    <property type="entry name" value="OprB_Porin"/>
</dbReference>
<dbReference type="RefSeq" id="WP_395418895.1">
    <property type="nucleotide sequence ID" value="NZ_JBIPKE010000020.1"/>
</dbReference>
<dbReference type="Pfam" id="PF04966">
    <property type="entry name" value="OprB"/>
    <property type="match status" value="1"/>
</dbReference>
<sequence length="412" mass="45785">MTNLKNLLLVFCSLTSHLVVAQNSSSDLLEYEIVYSALPWANLSGGLDQGFVYMDNADVTAKLNINELFDWEESLSIFFYGLGNHGGQATDYMGDFQVASNIQAAPSWRLFEVWIQENFLNDRLSALFGLYDLNSEFDVLRPGTIFINSSFGIGAEYAQSGLNGPSIFPISSLGLRLSSSITDQWRVRLAILDGVSGNPADLKSNRIALSKEDGALIAMEHSVYLSSAVPDRINRNYTTRRKKVGRDRDIPTNDKINVGGWMYTAEFPEIGDSTFYRPNWGAYIGAQKYWFYSKYDDRYLSMFVRYGVANDRINRIGSAISGGIVFAGSLSEKTDYVGLAFSTAVNGKARLEHSPEDERAETALELTYSFPLRTWLTIQPDVQYIINPNTDASIKNSLAIGLLIQASLGGAW</sequence>
<dbReference type="EMBL" id="JBIPKE010000020">
    <property type="protein sequence ID" value="MFH6985439.1"/>
    <property type="molecule type" value="Genomic_DNA"/>
</dbReference>
<keyword evidence="4" id="KW-1185">Reference proteome</keyword>
<name>A0ABW7ND19_9BACT</name>
<evidence type="ECO:0000313" key="3">
    <source>
        <dbReference type="EMBL" id="MFH6985439.1"/>
    </source>
</evidence>
<feature type="signal peptide" evidence="2">
    <location>
        <begin position="1"/>
        <end position="21"/>
    </location>
</feature>
<proteinExistence type="inferred from homology"/>
<comment type="similarity">
    <text evidence="1 2">Belongs to the OprB family.</text>
</comment>
<keyword evidence="2" id="KW-0732">Signal</keyword>
<feature type="chain" id="PRO_5044977555" evidence="2">
    <location>
        <begin position="22"/>
        <end position="412"/>
    </location>
</feature>
<reference evidence="3 4" key="1">
    <citation type="journal article" date="2013" name="Int. J. Syst. Evol. Microbiol.">
        <title>Marinoscillum luteum sp. nov., isolated from marine sediment.</title>
        <authorList>
            <person name="Cha I.T."/>
            <person name="Park S.J."/>
            <person name="Kim S.J."/>
            <person name="Kim J.G."/>
            <person name="Jung M.Y."/>
            <person name="Shin K.S."/>
            <person name="Kwon K.K."/>
            <person name="Yang S.H."/>
            <person name="Seo Y.S."/>
            <person name="Rhee S.K."/>
        </authorList>
    </citation>
    <scope>NUCLEOTIDE SEQUENCE [LARGE SCALE GENOMIC DNA]</scope>
    <source>
        <strain evidence="3 4">KCTC 23939</strain>
    </source>
</reference>
<dbReference type="InterPro" id="IPR038673">
    <property type="entry name" value="OprB_sf"/>
</dbReference>
<dbReference type="Proteomes" id="UP001610063">
    <property type="component" value="Unassembled WGS sequence"/>
</dbReference>
<evidence type="ECO:0000256" key="1">
    <source>
        <dbReference type="ARBA" id="ARBA00008769"/>
    </source>
</evidence>
<gene>
    <name evidence="3" type="ORF">ACHKAR_18455</name>
</gene>
<accession>A0ABW7ND19</accession>
<dbReference type="Gene3D" id="2.40.160.180">
    <property type="entry name" value="Carbohydrate-selective porin OprB"/>
    <property type="match status" value="1"/>
</dbReference>